<dbReference type="Proteomes" id="UP000255335">
    <property type="component" value="Unassembled WGS sequence"/>
</dbReference>
<sequence>MNKHLQDLIQVAAYDIQIDELGPKIQKIRSELDEKINQQEQILKNIENLNQEAHAINLEIAHHDRNIQDASAKLEQISKKQKEVKTEKEIRALDVESDIAKENMTHSNSEIERLEALKLTKEEEKNAYAPQLEELKSLIQTLESQTQSQVQEIKKAQQDLFDKKETLSAKMDSKITGFYAKIRRWAGNTSVVPVFKQACGGCFMKLNDTIYNEIIKGNDIINCPHCGRILYIAPQNESKAVSKKEEAEA</sequence>
<gene>
    <name evidence="3" type="ORF">NCTC12221_00298</name>
</gene>
<feature type="coiled-coil region" evidence="1">
    <location>
        <begin position="132"/>
        <end position="159"/>
    </location>
</feature>
<feature type="domain" description="C4-type zinc ribbon" evidence="2">
    <location>
        <begin position="198"/>
        <end position="230"/>
    </location>
</feature>
<reference evidence="3 4" key="1">
    <citation type="submission" date="2018-06" db="EMBL/GenBank/DDBJ databases">
        <authorList>
            <consortium name="Pathogen Informatics"/>
            <person name="Doyle S."/>
        </authorList>
    </citation>
    <scope>NUCLEOTIDE SEQUENCE [LARGE SCALE GENOMIC DNA]</scope>
    <source>
        <strain evidence="3 4">NCTC12221</strain>
    </source>
</reference>
<dbReference type="PANTHER" id="PTHR39082:SF1">
    <property type="entry name" value="SCAVENGER RECEPTOR CLASS A MEMBER 3"/>
    <property type="match status" value="1"/>
</dbReference>
<accession>A0A377JPA6</accession>
<evidence type="ECO:0000313" key="3">
    <source>
        <dbReference type="EMBL" id="STP08875.1"/>
    </source>
</evidence>
<keyword evidence="1" id="KW-0175">Coiled coil</keyword>
<feature type="coiled-coil region" evidence="1">
    <location>
        <begin position="25"/>
        <end position="87"/>
    </location>
</feature>
<protein>
    <submittedName>
        <fullName evidence="3">Putative zinc ribbon domain-containing protein</fullName>
    </submittedName>
</protein>
<dbReference type="InterPro" id="IPR003743">
    <property type="entry name" value="Zf-RING_7"/>
</dbReference>
<evidence type="ECO:0000256" key="1">
    <source>
        <dbReference type="SAM" id="Coils"/>
    </source>
</evidence>
<organism evidence="3 4">
    <name type="scientific">Helicobacter cinaedi</name>
    <dbReference type="NCBI Taxonomy" id="213"/>
    <lineage>
        <taxon>Bacteria</taxon>
        <taxon>Pseudomonadati</taxon>
        <taxon>Campylobacterota</taxon>
        <taxon>Epsilonproteobacteria</taxon>
        <taxon>Campylobacterales</taxon>
        <taxon>Helicobacteraceae</taxon>
        <taxon>Helicobacter</taxon>
    </lineage>
</organism>
<dbReference type="Pfam" id="PF02591">
    <property type="entry name" value="Zn_ribbon_9"/>
    <property type="match status" value="1"/>
</dbReference>
<evidence type="ECO:0000259" key="2">
    <source>
        <dbReference type="Pfam" id="PF02591"/>
    </source>
</evidence>
<dbReference type="AlphaFoldDB" id="A0A377JPA6"/>
<dbReference type="InterPro" id="IPR052376">
    <property type="entry name" value="Oxidative_Scav/Glycosyltrans"/>
</dbReference>
<dbReference type="PANTHER" id="PTHR39082">
    <property type="entry name" value="PHOSPHOLIPASE C-BETA-2-RELATED"/>
    <property type="match status" value="1"/>
</dbReference>
<proteinExistence type="predicted"/>
<dbReference type="Gene3D" id="1.10.287.1490">
    <property type="match status" value="1"/>
</dbReference>
<dbReference type="RefSeq" id="WP_115025683.1">
    <property type="nucleotide sequence ID" value="NZ_UGHZ01000001.1"/>
</dbReference>
<evidence type="ECO:0000313" key="4">
    <source>
        <dbReference type="Proteomes" id="UP000255335"/>
    </source>
</evidence>
<name>A0A377JPA6_9HELI</name>
<dbReference type="EMBL" id="UGHZ01000001">
    <property type="protein sequence ID" value="STP08875.1"/>
    <property type="molecule type" value="Genomic_DNA"/>
</dbReference>